<dbReference type="CDD" id="cd00188">
    <property type="entry name" value="TOPRIM"/>
    <property type="match status" value="1"/>
</dbReference>
<dbReference type="Gene3D" id="3.40.1360.10">
    <property type="match status" value="1"/>
</dbReference>
<dbReference type="RefSeq" id="WP_209706142.1">
    <property type="nucleotide sequence ID" value="NZ_JAGIOO010000001.1"/>
</dbReference>
<evidence type="ECO:0000313" key="1">
    <source>
        <dbReference type="EMBL" id="MBP2471154.1"/>
    </source>
</evidence>
<dbReference type="PANTHER" id="PTHR30313:SF2">
    <property type="entry name" value="DNA PRIMASE"/>
    <property type="match status" value="1"/>
</dbReference>
<gene>
    <name evidence="1" type="ORF">JOF53_000026</name>
</gene>
<name>A0ABS5A3J8_9PSEU</name>
<dbReference type="SUPFAM" id="SSF57783">
    <property type="entry name" value="Zinc beta-ribbon"/>
    <property type="match status" value="1"/>
</dbReference>
<dbReference type="SUPFAM" id="SSF56731">
    <property type="entry name" value="DNA primase core"/>
    <property type="match status" value="1"/>
</dbReference>
<dbReference type="Pfam" id="PF13155">
    <property type="entry name" value="Toprim_2"/>
    <property type="match status" value="1"/>
</dbReference>
<proteinExistence type="predicted"/>
<dbReference type="Gene3D" id="3.90.580.10">
    <property type="entry name" value="Zinc finger, CHC2-type domain"/>
    <property type="match status" value="1"/>
</dbReference>
<organism evidence="1 2">
    <name type="scientific">Crossiella equi</name>
    <dbReference type="NCBI Taxonomy" id="130796"/>
    <lineage>
        <taxon>Bacteria</taxon>
        <taxon>Bacillati</taxon>
        <taxon>Actinomycetota</taxon>
        <taxon>Actinomycetes</taxon>
        <taxon>Pseudonocardiales</taxon>
        <taxon>Pseudonocardiaceae</taxon>
        <taxon>Crossiella</taxon>
    </lineage>
</organism>
<evidence type="ECO:0000313" key="2">
    <source>
        <dbReference type="Proteomes" id="UP001519363"/>
    </source>
</evidence>
<comment type="caution">
    <text evidence="1">The sequence shown here is derived from an EMBL/GenBank/DDBJ whole genome shotgun (WGS) entry which is preliminary data.</text>
</comment>
<evidence type="ECO:0008006" key="3">
    <source>
        <dbReference type="Google" id="ProtNLM"/>
    </source>
</evidence>
<dbReference type="InterPro" id="IPR036977">
    <property type="entry name" value="DNA_primase_Znf_CHC2"/>
</dbReference>
<dbReference type="EMBL" id="JAGIOO010000001">
    <property type="protein sequence ID" value="MBP2471154.1"/>
    <property type="molecule type" value="Genomic_DNA"/>
</dbReference>
<reference evidence="1 2" key="1">
    <citation type="submission" date="2021-03" db="EMBL/GenBank/DDBJ databases">
        <title>Sequencing the genomes of 1000 actinobacteria strains.</title>
        <authorList>
            <person name="Klenk H.-P."/>
        </authorList>
    </citation>
    <scope>NUCLEOTIDE SEQUENCE [LARGE SCALE GENOMIC DNA]</scope>
    <source>
        <strain evidence="1 2">DSM 44580</strain>
    </source>
</reference>
<keyword evidence="2" id="KW-1185">Reference proteome</keyword>
<dbReference type="Proteomes" id="UP001519363">
    <property type="component" value="Unassembled WGS sequence"/>
</dbReference>
<dbReference type="PANTHER" id="PTHR30313">
    <property type="entry name" value="DNA PRIMASE"/>
    <property type="match status" value="1"/>
</dbReference>
<protein>
    <recommendedName>
        <fullName evidence="3">DNA primase (Bacterial type)</fullName>
    </recommendedName>
</protein>
<dbReference type="InterPro" id="IPR050219">
    <property type="entry name" value="DnaG_primase"/>
</dbReference>
<accession>A0ABS5A3J8</accession>
<sequence>MAADPVLQRVLARVTVAAAANHCGRFDPPFRVRCPKCDRHLPAGWGARWSCVHCATGGDQIDYLTTTGLSFPQARSLLVTNGTSWSGWEKASLRAALPVPFVLARLGVTPEHGRIRCLNTGGHARGDVDPSCSLYRDAVHCFACGFHADVFGVWEQAHQVDFRTAWSELLGMAQGLEAPAVWPESCSDRTSRDGEQFAELYAEVLQCCEPLVDTAGATYLSGRGIDPAAAQQLGVRWMSNPALGRVQALLARRERAGEAGLLDEAGFYTLRRHRLHVPAQRDGAVVWLQARSTNPSVAKRYRWRSLTGIVPCPLGLPRLLASAPTEPVLVAEGPTDWLALACRGWTVIGVPGASGPATWWLRLLAGRHVVLCQDQDAAGEASAKLWRERLTSICPRVERLTLPPGTDWCDSLFLEPHAGPARLAALLAPPGDVG</sequence>